<dbReference type="SUPFAM" id="SSF54928">
    <property type="entry name" value="RNA-binding domain, RBD"/>
    <property type="match status" value="1"/>
</dbReference>
<dbReference type="Gene3D" id="3.30.70.330">
    <property type="match status" value="1"/>
</dbReference>
<sequence length="281" mass="34282">MTEVENPRLEIRNLSYFVTDEEFLELFSKFGKVHKAEIYKNSDGLSRGFGFIDYKDRKEATDAFNAMHRTKIKNAVISILLKLPKIVAKVEKPSTTPSTSTQRHSLVHSQSRDAYLDKHAASIKSRDLKDDRRRAHDRDSDRSGRDDRNDRRDERSRDDRPSRDDRGRDSRDDRRDERGRDNRDSRDDRRDERNRDERNRDERSRDERSRDERRVGRDREREWHRDPRDHSPSPARYDDIRRSRDGSPTRWNYREPEMRRIHDDDRRRRMRDDEYDHRRKY</sequence>
<feature type="region of interest" description="Disordered" evidence="3">
    <location>
        <begin position="91"/>
        <end position="281"/>
    </location>
</feature>
<dbReference type="SMART" id="SM00360">
    <property type="entry name" value="RRM"/>
    <property type="match status" value="1"/>
</dbReference>
<feature type="compositionally biased region" description="Polar residues" evidence="3">
    <location>
        <begin position="93"/>
        <end position="109"/>
    </location>
</feature>
<accession>A0A1J4JW02</accession>
<dbReference type="PROSITE" id="PS50102">
    <property type="entry name" value="RRM"/>
    <property type="match status" value="1"/>
</dbReference>
<evidence type="ECO:0000256" key="3">
    <source>
        <dbReference type="SAM" id="MobiDB-lite"/>
    </source>
</evidence>
<dbReference type="AlphaFoldDB" id="A0A1J4JW02"/>
<dbReference type="GeneID" id="94842621"/>
<dbReference type="Proteomes" id="UP000179807">
    <property type="component" value="Unassembled WGS sequence"/>
</dbReference>
<proteinExistence type="predicted"/>
<name>A0A1J4JW02_9EUKA</name>
<dbReference type="InterPro" id="IPR035979">
    <property type="entry name" value="RBD_domain_sf"/>
</dbReference>
<dbReference type="PANTHER" id="PTHR48025:SF1">
    <property type="entry name" value="RRM DOMAIN-CONTAINING PROTEIN"/>
    <property type="match status" value="1"/>
</dbReference>
<dbReference type="Pfam" id="PF00076">
    <property type="entry name" value="RRM_1"/>
    <property type="match status" value="1"/>
</dbReference>
<organism evidence="5 6">
    <name type="scientific">Tritrichomonas foetus</name>
    <dbReference type="NCBI Taxonomy" id="1144522"/>
    <lineage>
        <taxon>Eukaryota</taxon>
        <taxon>Metamonada</taxon>
        <taxon>Parabasalia</taxon>
        <taxon>Tritrichomonadida</taxon>
        <taxon>Tritrichomonadidae</taxon>
        <taxon>Tritrichomonas</taxon>
    </lineage>
</organism>
<dbReference type="PANTHER" id="PTHR48025">
    <property type="entry name" value="OS02G0815200 PROTEIN"/>
    <property type="match status" value="1"/>
</dbReference>
<dbReference type="GO" id="GO:0003729">
    <property type="term" value="F:mRNA binding"/>
    <property type="evidence" value="ECO:0007669"/>
    <property type="project" value="TreeGrafter"/>
</dbReference>
<dbReference type="EMBL" id="MLAK01000899">
    <property type="protein sequence ID" value="OHT01700.1"/>
    <property type="molecule type" value="Genomic_DNA"/>
</dbReference>
<dbReference type="OrthoDB" id="201398at2759"/>
<dbReference type="VEuPathDB" id="TrichDB:TRFO_31398"/>
<reference evidence="5" key="1">
    <citation type="submission" date="2016-10" db="EMBL/GenBank/DDBJ databases">
        <authorList>
            <person name="Benchimol M."/>
            <person name="Almeida L.G."/>
            <person name="Vasconcelos A.T."/>
            <person name="Perreira-Neves A."/>
            <person name="Rosa I.A."/>
            <person name="Tasca T."/>
            <person name="Bogo M.R."/>
            <person name="de Souza W."/>
        </authorList>
    </citation>
    <scope>NUCLEOTIDE SEQUENCE [LARGE SCALE GENOMIC DNA]</scope>
    <source>
        <strain evidence="5">K</strain>
    </source>
</reference>
<evidence type="ECO:0000256" key="2">
    <source>
        <dbReference type="PROSITE-ProRule" id="PRU00176"/>
    </source>
</evidence>
<evidence type="ECO:0000256" key="1">
    <source>
        <dbReference type="ARBA" id="ARBA00022884"/>
    </source>
</evidence>
<protein>
    <recommendedName>
        <fullName evidence="4">RRM domain-containing protein</fullName>
    </recommendedName>
</protein>
<dbReference type="InterPro" id="IPR050502">
    <property type="entry name" value="Euk_RNA-bind_prot"/>
</dbReference>
<keyword evidence="1 2" id="KW-0694">RNA-binding</keyword>
<dbReference type="InterPro" id="IPR000504">
    <property type="entry name" value="RRM_dom"/>
</dbReference>
<feature type="compositionally biased region" description="Basic and acidic residues" evidence="3">
    <location>
        <begin position="110"/>
        <end position="281"/>
    </location>
</feature>
<dbReference type="CDD" id="cd00590">
    <property type="entry name" value="RRM_SF"/>
    <property type="match status" value="1"/>
</dbReference>
<dbReference type="RefSeq" id="XP_068354836.1">
    <property type="nucleotide sequence ID" value="XM_068507917.1"/>
</dbReference>
<evidence type="ECO:0000313" key="5">
    <source>
        <dbReference type="EMBL" id="OHT01700.1"/>
    </source>
</evidence>
<feature type="domain" description="RRM" evidence="4">
    <location>
        <begin position="7"/>
        <end position="84"/>
    </location>
</feature>
<comment type="caution">
    <text evidence="5">The sequence shown here is derived from an EMBL/GenBank/DDBJ whole genome shotgun (WGS) entry which is preliminary data.</text>
</comment>
<gene>
    <name evidence="5" type="ORF">TRFO_31398</name>
</gene>
<dbReference type="InterPro" id="IPR012677">
    <property type="entry name" value="Nucleotide-bd_a/b_plait_sf"/>
</dbReference>
<evidence type="ECO:0000259" key="4">
    <source>
        <dbReference type="PROSITE" id="PS50102"/>
    </source>
</evidence>
<keyword evidence="6" id="KW-1185">Reference proteome</keyword>
<evidence type="ECO:0000313" key="6">
    <source>
        <dbReference type="Proteomes" id="UP000179807"/>
    </source>
</evidence>